<dbReference type="SUPFAM" id="SSF47473">
    <property type="entry name" value="EF-hand"/>
    <property type="match status" value="1"/>
</dbReference>
<feature type="compositionally biased region" description="Basic and acidic residues" evidence="6">
    <location>
        <begin position="971"/>
        <end position="987"/>
    </location>
</feature>
<dbReference type="PROSITE" id="PS00018">
    <property type="entry name" value="EF_HAND_1"/>
    <property type="match status" value="1"/>
</dbReference>
<dbReference type="Gene3D" id="1.20.120.350">
    <property type="entry name" value="Voltage-gated potassium channels. Chain C"/>
    <property type="match status" value="1"/>
</dbReference>
<dbReference type="InterPro" id="IPR043203">
    <property type="entry name" value="VGCC_Ca_Na"/>
</dbReference>
<comment type="caution">
    <text evidence="9">The sequence shown here is derived from an EMBL/GenBank/DDBJ whole genome shotgun (WGS) entry which is preliminary data.</text>
</comment>
<gene>
    <name evidence="9" type="primary">Scn11a</name>
    <name evidence="9" type="ORF">AK812_SmicGene9350</name>
</gene>
<dbReference type="Gene3D" id="1.10.238.10">
    <property type="entry name" value="EF-hand"/>
    <property type="match status" value="1"/>
</dbReference>
<reference evidence="9 10" key="1">
    <citation type="submission" date="2016-02" db="EMBL/GenBank/DDBJ databases">
        <title>Genome analysis of coral dinoflagellate symbionts highlights evolutionary adaptations to a symbiotic lifestyle.</title>
        <authorList>
            <person name="Aranda M."/>
            <person name="Li Y."/>
            <person name="Liew Y.J."/>
            <person name="Baumgarten S."/>
            <person name="Simakov O."/>
            <person name="Wilson M."/>
            <person name="Piel J."/>
            <person name="Ashoor H."/>
            <person name="Bougouffa S."/>
            <person name="Bajic V.B."/>
            <person name="Ryu T."/>
            <person name="Ravasi T."/>
            <person name="Bayer T."/>
            <person name="Micklem G."/>
            <person name="Kim H."/>
            <person name="Bhak J."/>
            <person name="Lajeunesse T.C."/>
            <person name="Voolstra C.R."/>
        </authorList>
    </citation>
    <scope>NUCLEOTIDE SEQUENCE [LARGE SCALE GENOMIC DNA]</scope>
    <source>
        <strain evidence="9 10">CCMP2467</strain>
    </source>
</reference>
<evidence type="ECO:0000256" key="3">
    <source>
        <dbReference type="ARBA" id="ARBA00022837"/>
    </source>
</evidence>
<feature type="domain" description="EF-hand" evidence="8">
    <location>
        <begin position="719"/>
        <end position="754"/>
    </location>
</feature>
<evidence type="ECO:0000313" key="9">
    <source>
        <dbReference type="EMBL" id="OLQ07258.1"/>
    </source>
</evidence>
<dbReference type="EMBL" id="LSRX01000143">
    <property type="protein sequence ID" value="OLQ07258.1"/>
    <property type="molecule type" value="Genomic_DNA"/>
</dbReference>
<evidence type="ECO:0000256" key="6">
    <source>
        <dbReference type="SAM" id="MobiDB-lite"/>
    </source>
</evidence>
<dbReference type="AlphaFoldDB" id="A0A1Q9EIQ6"/>
<dbReference type="SMART" id="SM00054">
    <property type="entry name" value="EFh"/>
    <property type="match status" value="2"/>
</dbReference>
<accession>A0A1Q9EIQ6</accession>
<dbReference type="InterPro" id="IPR005821">
    <property type="entry name" value="Ion_trans_dom"/>
</dbReference>
<evidence type="ECO:0000256" key="5">
    <source>
        <dbReference type="ARBA" id="ARBA00023136"/>
    </source>
</evidence>
<feature type="transmembrane region" description="Helical" evidence="7">
    <location>
        <begin position="528"/>
        <end position="546"/>
    </location>
</feature>
<dbReference type="CDD" id="cd00051">
    <property type="entry name" value="EFh"/>
    <property type="match status" value="1"/>
</dbReference>
<sequence length="1047" mass="116945">MPSLDARLGSTQCVLVDAFHGTPQLCHRLLIMPPQKKQRRAQMEAARISEGEGDCGEVEDSMDHDCLLDDDECLWFPEVVPARTLNGIFMVGSCPLTSYEQDLRYVYARQQVYLIRNVSLAGLCVPSACKAEAIACGMVSSGQATWGQLQRLLSFLPEDTKIRWNQENLESSGSTQRPKRFTIGAWNFGNMAGVMRSSMQFPWTARALAGVIGTFNEELCFSTCTLTLNTAAAPHKDSRNLVGSCNLALPCSSFQGGEIFVEDEQGMTHLSQSGPAGHVISVQEAAMFPPHKIHASMPWKGDRLLLLSFHIGQFANLKPNAVRVLQGDAGTPDWVRVLSMLAEADPMDVRREWKELFLSEVLPYRQVHREDIVPRIFTELRASPKVMEVPNSTAVVFRSNSTPAMMALYSKSQIRRGRNNWCLLWRCASSYGLSGNKRIYRKPQLRSVTLLTRCAVMYTRNKVMANLFAVIVLVDFLCTCIDIDTRATGASTADVIQIIADLCLCLYSIDTCLVVIARGLRILLEPMILTDAFVLLCGYVETLLQYLGYGDLMSSVAVFRMLRLVRILRVGKVLRRTGGFRELQKLIRMLSTCLKTLFWSFIFCFVMMTVWALLIVELVNPLMEEVFEDCLECQRSTSSVMRANVLLFKTVIAGDGWGKVSVPMIEAYPLTAIIFMGSNLTLVFGVMNLIVAVVVDTFAEARQRDVLNLAEEMNNNESIDRERLERIFKRIDTDGSGKMTFEELLEGARRDQEFQSRLRVMDIDEADLEQLFEMIDVQGEGEIDAAEFITPLTRWVSESRTAPRFLKYNMLRSLGQQEELYGLSRRCFELLDNRMEAIMSMLLEKSPGEAFEPPHLLEPKVHLQPEVTMELEKLPSAPILQVPADESAAEQPHATSPTCLQPLAEDAIKAAMDKLETYVLNATEAALKGSRAAIEKALQEKPGLLMPGFTEPGAPQAKIRRPSQVVDNIFEKRPKRVSERDRKEDSPARPITPKPRRRSRMATGCFNKPGAGSPARALPAWRDPSKDGSDGGGTREGSPVRLGSSTA</sequence>
<dbReference type="Proteomes" id="UP000186817">
    <property type="component" value="Unassembled WGS sequence"/>
</dbReference>
<keyword evidence="9" id="KW-0406">Ion transport</keyword>
<keyword evidence="4 7" id="KW-1133">Transmembrane helix</keyword>
<dbReference type="SUPFAM" id="SSF81324">
    <property type="entry name" value="Voltage-gated potassium channels"/>
    <property type="match status" value="1"/>
</dbReference>
<keyword evidence="2 7" id="KW-0812">Transmembrane</keyword>
<dbReference type="GO" id="GO:0001518">
    <property type="term" value="C:voltage-gated sodium channel complex"/>
    <property type="evidence" value="ECO:0007669"/>
    <property type="project" value="TreeGrafter"/>
</dbReference>
<evidence type="ECO:0000259" key="8">
    <source>
        <dbReference type="PROSITE" id="PS50222"/>
    </source>
</evidence>
<evidence type="ECO:0000256" key="1">
    <source>
        <dbReference type="ARBA" id="ARBA00004141"/>
    </source>
</evidence>
<evidence type="ECO:0000313" key="10">
    <source>
        <dbReference type="Proteomes" id="UP000186817"/>
    </source>
</evidence>
<dbReference type="InterPro" id="IPR002048">
    <property type="entry name" value="EF_hand_dom"/>
</dbReference>
<dbReference type="GO" id="GO:0005509">
    <property type="term" value="F:calcium ion binding"/>
    <property type="evidence" value="ECO:0007669"/>
    <property type="project" value="InterPro"/>
</dbReference>
<organism evidence="9 10">
    <name type="scientific">Symbiodinium microadriaticum</name>
    <name type="common">Dinoflagellate</name>
    <name type="synonym">Zooxanthella microadriatica</name>
    <dbReference type="NCBI Taxonomy" id="2951"/>
    <lineage>
        <taxon>Eukaryota</taxon>
        <taxon>Sar</taxon>
        <taxon>Alveolata</taxon>
        <taxon>Dinophyceae</taxon>
        <taxon>Suessiales</taxon>
        <taxon>Symbiodiniaceae</taxon>
        <taxon>Symbiodinium</taxon>
    </lineage>
</organism>
<feature type="domain" description="EF-hand" evidence="8">
    <location>
        <begin position="763"/>
        <end position="798"/>
    </location>
</feature>
<evidence type="ECO:0000256" key="2">
    <source>
        <dbReference type="ARBA" id="ARBA00022692"/>
    </source>
</evidence>
<dbReference type="Gene3D" id="1.10.287.70">
    <property type="match status" value="1"/>
</dbReference>
<dbReference type="InterPro" id="IPR018247">
    <property type="entry name" value="EF_Hand_1_Ca_BS"/>
</dbReference>
<evidence type="ECO:0000256" key="7">
    <source>
        <dbReference type="SAM" id="Phobius"/>
    </source>
</evidence>
<dbReference type="PROSITE" id="PS50222">
    <property type="entry name" value="EF_HAND_2"/>
    <property type="match status" value="2"/>
</dbReference>
<dbReference type="Pfam" id="PF13499">
    <property type="entry name" value="EF-hand_7"/>
    <property type="match status" value="1"/>
</dbReference>
<comment type="subcellular location">
    <subcellularLocation>
        <location evidence="1">Membrane</location>
        <topology evidence="1">Multi-pass membrane protein</topology>
    </subcellularLocation>
</comment>
<dbReference type="OrthoDB" id="437278at2759"/>
<keyword evidence="5 7" id="KW-0472">Membrane</keyword>
<dbReference type="PANTHER" id="PTHR10037:SF62">
    <property type="entry name" value="SODIUM CHANNEL PROTEIN 60E"/>
    <property type="match status" value="1"/>
</dbReference>
<dbReference type="GO" id="GO:0005248">
    <property type="term" value="F:voltage-gated sodium channel activity"/>
    <property type="evidence" value="ECO:0007669"/>
    <property type="project" value="TreeGrafter"/>
</dbReference>
<name>A0A1Q9EIQ6_SYMMI</name>
<protein>
    <submittedName>
        <fullName evidence="9">Sodium channel protein type 11 subunit alpha</fullName>
    </submittedName>
</protein>
<dbReference type="PANTHER" id="PTHR10037">
    <property type="entry name" value="VOLTAGE-GATED CATION CHANNEL CALCIUM AND SODIUM"/>
    <property type="match status" value="1"/>
</dbReference>
<dbReference type="InterPro" id="IPR027359">
    <property type="entry name" value="Volt_channel_dom_sf"/>
</dbReference>
<dbReference type="Pfam" id="PF00520">
    <property type="entry name" value="Ion_trans"/>
    <property type="match status" value="1"/>
</dbReference>
<keyword evidence="10" id="KW-1185">Reference proteome</keyword>
<keyword evidence="3" id="KW-0106">Calcium</keyword>
<proteinExistence type="predicted"/>
<evidence type="ECO:0000256" key="4">
    <source>
        <dbReference type="ARBA" id="ARBA00022989"/>
    </source>
</evidence>
<feature type="region of interest" description="Disordered" evidence="6">
    <location>
        <begin position="971"/>
        <end position="1047"/>
    </location>
</feature>
<keyword evidence="9" id="KW-0407">Ion channel</keyword>
<dbReference type="InterPro" id="IPR011992">
    <property type="entry name" value="EF-hand-dom_pair"/>
</dbReference>
<feature type="transmembrane region" description="Helical" evidence="7">
    <location>
        <begin position="592"/>
        <end position="616"/>
    </location>
</feature>
<feature type="transmembrane region" description="Helical" evidence="7">
    <location>
        <begin position="667"/>
        <end position="695"/>
    </location>
</feature>
<keyword evidence="9" id="KW-0813">Transport</keyword>